<gene>
    <name evidence="3" type="primary">LOC112280234</name>
    <name evidence="2" type="ORF">PHYPA_004603</name>
</gene>
<dbReference type="Proteomes" id="UP000006727">
    <property type="component" value="Chromosome 3"/>
</dbReference>
<feature type="compositionally biased region" description="Polar residues" evidence="1">
    <location>
        <begin position="88"/>
        <end position="109"/>
    </location>
</feature>
<evidence type="ECO:0000313" key="4">
    <source>
        <dbReference type="Proteomes" id="UP000006727"/>
    </source>
</evidence>
<dbReference type="Gramene" id="Pp3c3_18190V3.1">
    <property type="protein sequence ID" value="PAC:32940379.CDS.1"/>
    <property type="gene ID" value="Pp3c3_18190"/>
</dbReference>
<evidence type="ECO:0000256" key="1">
    <source>
        <dbReference type="SAM" id="MobiDB-lite"/>
    </source>
</evidence>
<feature type="compositionally biased region" description="Basic residues" evidence="1">
    <location>
        <begin position="243"/>
        <end position="252"/>
    </location>
</feature>
<accession>A0A2K1KV02</accession>
<reference evidence="3" key="3">
    <citation type="submission" date="2020-12" db="UniProtKB">
        <authorList>
            <consortium name="EnsemblPlants"/>
        </authorList>
    </citation>
    <scope>IDENTIFICATION</scope>
</reference>
<sequence length="262" mass="29339">MLDTSLFGNEDTESILEERDCGFKSSVHALNLLACDADDKSRDFFKLTISGWRHRNKPEPQASTEVAPLQESISKSLMESTVEEDTCPPQQATGQPSTGKDCDPSQQQPQEKEIRFSDHPEHELVLTPENYFKDIYDAICDACNMSVRDAKWTYRCPTTDIAAIILFTPLVRNYHGRSNTRATQSTLSSSASSHIWNLRFVMFARGASAGFSATIVHSATLMRIWHQSRAKSGKRIRILLNKHQKTRPRGGARRVGSISAHG</sequence>
<evidence type="ECO:0000313" key="2">
    <source>
        <dbReference type="EMBL" id="PNR57609.1"/>
    </source>
</evidence>
<organism evidence="2">
    <name type="scientific">Physcomitrium patens</name>
    <name type="common">Spreading-leaved earth moss</name>
    <name type="synonym">Physcomitrella patens</name>
    <dbReference type="NCBI Taxonomy" id="3218"/>
    <lineage>
        <taxon>Eukaryota</taxon>
        <taxon>Viridiplantae</taxon>
        <taxon>Streptophyta</taxon>
        <taxon>Embryophyta</taxon>
        <taxon>Bryophyta</taxon>
        <taxon>Bryophytina</taxon>
        <taxon>Bryopsida</taxon>
        <taxon>Funariidae</taxon>
        <taxon>Funariales</taxon>
        <taxon>Funariaceae</taxon>
        <taxon>Physcomitrium</taxon>
    </lineage>
</organism>
<dbReference type="AlphaFoldDB" id="A0A2K1KV02"/>
<feature type="region of interest" description="Disordered" evidence="1">
    <location>
        <begin position="77"/>
        <end position="120"/>
    </location>
</feature>
<protein>
    <submittedName>
        <fullName evidence="2 3">Uncharacterized protein</fullName>
    </submittedName>
</protein>
<dbReference type="PaxDb" id="3218-PP1S315_66V6.1"/>
<proteinExistence type="predicted"/>
<reference evidence="2 4" key="1">
    <citation type="journal article" date="2008" name="Science">
        <title>The Physcomitrella genome reveals evolutionary insights into the conquest of land by plants.</title>
        <authorList>
            <person name="Rensing S."/>
            <person name="Lang D."/>
            <person name="Zimmer A."/>
            <person name="Terry A."/>
            <person name="Salamov A."/>
            <person name="Shapiro H."/>
            <person name="Nishiyama T."/>
            <person name="Perroud P.-F."/>
            <person name="Lindquist E."/>
            <person name="Kamisugi Y."/>
            <person name="Tanahashi T."/>
            <person name="Sakakibara K."/>
            <person name="Fujita T."/>
            <person name="Oishi K."/>
            <person name="Shin-I T."/>
            <person name="Kuroki Y."/>
            <person name="Toyoda A."/>
            <person name="Suzuki Y."/>
            <person name="Hashimoto A."/>
            <person name="Yamaguchi K."/>
            <person name="Sugano A."/>
            <person name="Kohara Y."/>
            <person name="Fujiyama A."/>
            <person name="Anterola A."/>
            <person name="Aoki S."/>
            <person name="Ashton N."/>
            <person name="Barbazuk W.B."/>
            <person name="Barker E."/>
            <person name="Bennetzen J."/>
            <person name="Bezanilla M."/>
            <person name="Blankenship R."/>
            <person name="Cho S.H."/>
            <person name="Dutcher S."/>
            <person name="Estelle M."/>
            <person name="Fawcett J.A."/>
            <person name="Gundlach H."/>
            <person name="Hanada K."/>
            <person name="Heyl A."/>
            <person name="Hicks K.A."/>
            <person name="Hugh J."/>
            <person name="Lohr M."/>
            <person name="Mayer K."/>
            <person name="Melkozernov A."/>
            <person name="Murata T."/>
            <person name="Nelson D."/>
            <person name="Pils B."/>
            <person name="Prigge M."/>
            <person name="Reiss B."/>
            <person name="Renner T."/>
            <person name="Rombauts S."/>
            <person name="Rushton P."/>
            <person name="Sanderfoot A."/>
            <person name="Schween G."/>
            <person name="Shiu S.-H."/>
            <person name="Stueber K."/>
            <person name="Theodoulou F.L."/>
            <person name="Tu H."/>
            <person name="Van de Peer Y."/>
            <person name="Verrier P.J."/>
            <person name="Waters E."/>
            <person name="Wood A."/>
            <person name="Yang L."/>
            <person name="Cove D."/>
            <person name="Cuming A."/>
            <person name="Hasebe M."/>
            <person name="Lucas S."/>
            <person name="Mishler D.B."/>
            <person name="Reski R."/>
            <person name="Grigoriev I."/>
            <person name="Quatrano R.S."/>
            <person name="Boore J.L."/>
        </authorList>
    </citation>
    <scope>NUCLEOTIDE SEQUENCE [LARGE SCALE GENOMIC DNA]</scope>
    <source>
        <strain evidence="3 4">cv. Gransden 2004</strain>
    </source>
</reference>
<name>A0A2K1KV02_PHYPA</name>
<dbReference type="EnsemblPlants" id="Pp3c3_18190V3.1">
    <property type="protein sequence ID" value="PAC:32940379.CDS.1"/>
    <property type="gene ID" value="Pp3c3_18190"/>
</dbReference>
<dbReference type="EMBL" id="ABEU02000003">
    <property type="protein sequence ID" value="PNR57609.1"/>
    <property type="molecule type" value="Genomic_DNA"/>
</dbReference>
<reference evidence="2 4" key="2">
    <citation type="journal article" date="2018" name="Plant J.">
        <title>The Physcomitrella patens chromosome-scale assembly reveals moss genome structure and evolution.</title>
        <authorList>
            <person name="Lang D."/>
            <person name="Ullrich K.K."/>
            <person name="Murat F."/>
            <person name="Fuchs J."/>
            <person name="Jenkins J."/>
            <person name="Haas F.B."/>
            <person name="Piednoel M."/>
            <person name="Gundlach H."/>
            <person name="Van Bel M."/>
            <person name="Meyberg R."/>
            <person name="Vives C."/>
            <person name="Morata J."/>
            <person name="Symeonidi A."/>
            <person name="Hiss M."/>
            <person name="Muchero W."/>
            <person name="Kamisugi Y."/>
            <person name="Saleh O."/>
            <person name="Blanc G."/>
            <person name="Decker E.L."/>
            <person name="van Gessel N."/>
            <person name="Grimwood J."/>
            <person name="Hayes R.D."/>
            <person name="Graham S.W."/>
            <person name="Gunter L.E."/>
            <person name="McDaniel S.F."/>
            <person name="Hoernstein S.N.W."/>
            <person name="Larsson A."/>
            <person name="Li F.W."/>
            <person name="Perroud P.F."/>
            <person name="Phillips J."/>
            <person name="Ranjan P."/>
            <person name="Rokshar D.S."/>
            <person name="Rothfels C.J."/>
            <person name="Schneider L."/>
            <person name="Shu S."/>
            <person name="Stevenson D.W."/>
            <person name="Thummler F."/>
            <person name="Tillich M."/>
            <person name="Villarreal Aguilar J.C."/>
            <person name="Widiez T."/>
            <person name="Wong G.K."/>
            <person name="Wymore A."/>
            <person name="Zhang Y."/>
            <person name="Zimmer A.D."/>
            <person name="Quatrano R.S."/>
            <person name="Mayer K.F.X."/>
            <person name="Goodstein D."/>
            <person name="Casacuberta J.M."/>
            <person name="Vandepoele K."/>
            <person name="Reski R."/>
            <person name="Cuming A.C."/>
            <person name="Tuskan G.A."/>
            <person name="Maumus F."/>
            <person name="Salse J."/>
            <person name="Schmutz J."/>
            <person name="Rensing S.A."/>
        </authorList>
    </citation>
    <scope>NUCLEOTIDE SEQUENCE [LARGE SCALE GENOMIC DNA]</scope>
    <source>
        <strain evidence="3 4">cv. Gransden 2004</strain>
    </source>
</reference>
<feature type="compositionally biased region" description="Basic and acidic residues" evidence="1">
    <location>
        <begin position="110"/>
        <end position="120"/>
    </location>
</feature>
<feature type="region of interest" description="Disordered" evidence="1">
    <location>
        <begin position="243"/>
        <end position="262"/>
    </location>
</feature>
<evidence type="ECO:0000313" key="3">
    <source>
        <dbReference type="EnsemblPlants" id="PAC:32940379.CDS.1"/>
    </source>
</evidence>
<keyword evidence="4" id="KW-1185">Reference proteome</keyword>